<dbReference type="Gene3D" id="3.10.560.10">
    <property type="entry name" value="Outer membrane lipoprotein wza domain like"/>
    <property type="match status" value="2"/>
</dbReference>
<protein>
    <submittedName>
        <fullName evidence="5">Polysaccharide transporter</fullName>
    </submittedName>
</protein>
<evidence type="ECO:0000313" key="6">
    <source>
        <dbReference type="Proteomes" id="UP000464787"/>
    </source>
</evidence>
<dbReference type="InterPro" id="IPR049712">
    <property type="entry name" value="Poly_export"/>
</dbReference>
<feature type="domain" description="Soluble ligand binding" evidence="4">
    <location>
        <begin position="257"/>
        <end position="305"/>
    </location>
</feature>
<feature type="domain" description="Soluble ligand binding" evidence="4">
    <location>
        <begin position="149"/>
        <end position="191"/>
    </location>
</feature>
<dbReference type="Pfam" id="PF02563">
    <property type="entry name" value="Poly_export"/>
    <property type="match status" value="1"/>
</dbReference>
<dbReference type="PANTHER" id="PTHR33619:SF3">
    <property type="entry name" value="POLYSACCHARIDE EXPORT PROTEIN GFCE-RELATED"/>
    <property type="match status" value="1"/>
</dbReference>
<reference evidence="5 6" key="1">
    <citation type="submission" date="2020-01" db="EMBL/GenBank/DDBJ databases">
        <title>Genome sequencing of strain KACC 21265.</title>
        <authorList>
            <person name="Heo J."/>
            <person name="Kim S.-J."/>
            <person name="Kim J.-S."/>
            <person name="Hong S.-B."/>
            <person name="Kwon S.-W."/>
        </authorList>
    </citation>
    <scope>NUCLEOTIDE SEQUENCE [LARGE SCALE GENOMIC DNA]</scope>
    <source>
        <strain evidence="5 6">KACC 21265</strain>
    </source>
</reference>
<dbReference type="PANTHER" id="PTHR33619">
    <property type="entry name" value="POLYSACCHARIDE EXPORT PROTEIN GFCE-RELATED"/>
    <property type="match status" value="1"/>
</dbReference>
<keyword evidence="6" id="KW-1185">Reference proteome</keyword>
<keyword evidence="1 2" id="KW-0732">Signal</keyword>
<evidence type="ECO:0000259" key="4">
    <source>
        <dbReference type="Pfam" id="PF10531"/>
    </source>
</evidence>
<dbReference type="RefSeq" id="WP_160553680.1">
    <property type="nucleotide sequence ID" value="NZ_CP047650.1"/>
</dbReference>
<dbReference type="InterPro" id="IPR019554">
    <property type="entry name" value="Soluble_ligand-bd"/>
</dbReference>
<dbReference type="InterPro" id="IPR003715">
    <property type="entry name" value="Poly_export_N"/>
</dbReference>
<gene>
    <name evidence="5" type="ORF">GT347_18910</name>
</gene>
<dbReference type="EMBL" id="CP047650">
    <property type="protein sequence ID" value="QHI99869.1"/>
    <property type="molecule type" value="Genomic_DNA"/>
</dbReference>
<name>A0A857JA01_9BURK</name>
<dbReference type="Pfam" id="PF10531">
    <property type="entry name" value="SLBB"/>
    <property type="match status" value="2"/>
</dbReference>
<dbReference type="Gene3D" id="3.30.1950.10">
    <property type="entry name" value="wza like domain"/>
    <property type="match status" value="1"/>
</dbReference>
<feature type="domain" description="Polysaccharide export protein N-terminal" evidence="3">
    <location>
        <begin position="67"/>
        <end position="140"/>
    </location>
</feature>
<evidence type="ECO:0000313" key="5">
    <source>
        <dbReference type="EMBL" id="QHI99869.1"/>
    </source>
</evidence>
<dbReference type="Proteomes" id="UP000464787">
    <property type="component" value="Chromosome"/>
</dbReference>
<evidence type="ECO:0000256" key="1">
    <source>
        <dbReference type="ARBA" id="ARBA00022729"/>
    </source>
</evidence>
<proteinExistence type="predicted"/>
<dbReference type="KEGG" id="xyk:GT347_18910"/>
<organism evidence="5 6">
    <name type="scientific">Xylophilus rhododendri</name>
    <dbReference type="NCBI Taxonomy" id="2697032"/>
    <lineage>
        <taxon>Bacteria</taxon>
        <taxon>Pseudomonadati</taxon>
        <taxon>Pseudomonadota</taxon>
        <taxon>Betaproteobacteria</taxon>
        <taxon>Burkholderiales</taxon>
        <taxon>Xylophilus</taxon>
    </lineage>
</organism>
<feature type="signal peptide" evidence="2">
    <location>
        <begin position="1"/>
        <end position="38"/>
    </location>
</feature>
<sequence>MSNCWSAFPALGRRPVLRIRCLLAAAFGALALCGASWAQVPSDASRGGILPAAPGVLQTQALPSSTVSNARIGSGDVLRITVLGQPDLSAEVGVNDRGSVAVALIGEVPVAGLSTSDAAALIADRLRKGGFLLQPEVSVDAVQIRSQLVSVLGEVRQPGRYTIPGRLTVLELLATAGGLTDNADQTVTLLRLADPAAVAASAAGNVPASPDAVPADGGRRIPIRLGDATASGGASRGGLDAELRTGDVVYVERKKLFYIHGEVNRPGAYPMEPGMTVMRALALGGGANLRASLKRIDIHRSVNGADQPFRAGIAEPVLPGDTVYVNESLF</sequence>
<accession>A0A857JA01</accession>
<evidence type="ECO:0000256" key="2">
    <source>
        <dbReference type="SAM" id="SignalP"/>
    </source>
</evidence>
<dbReference type="GO" id="GO:0015159">
    <property type="term" value="F:polysaccharide transmembrane transporter activity"/>
    <property type="evidence" value="ECO:0007669"/>
    <property type="project" value="InterPro"/>
</dbReference>
<evidence type="ECO:0000259" key="3">
    <source>
        <dbReference type="Pfam" id="PF02563"/>
    </source>
</evidence>
<feature type="chain" id="PRO_5032811002" evidence="2">
    <location>
        <begin position="39"/>
        <end position="330"/>
    </location>
</feature>
<dbReference type="AlphaFoldDB" id="A0A857JA01"/>